<reference evidence="1 2" key="1">
    <citation type="submission" date="2020-08" db="EMBL/GenBank/DDBJ databases">
        <title>Above-ground endophytic microbial communities from plants in different locations in the United States.</title>
        <authorList>
            <person name="Frank C."/>
        </authorList>
    </citation>
    <scope>NUCLEOTIDE SEQUENCE [LARGE SCALE GENOMIC DNA]</scope>
    <source>
        <strain evidence="1 2">WP4_2_2</strain>
    </source>
</reference>
<evidence type="ECO:0000313" key="2">
    <source>
        <dbReference type="Proteomes" id="UP000571554"/>
    </source>
</evidence>
<protein>
    <submittedName>
        <fullName evidence="1">Uncharacterized protein</fullName>
    </submittedName>
</protein>
<dbReference type="EMBL" id="JACHBW010000027">
    <property type="protein sequence ID" value="MBB6106520.1"/>
    <property type="molecule type" value="Genomic_DNA"/>
</dbReference>
<evidence type="ECO:0000313" key="1">
    <source>
        <dbReference type="EMBL" id="MBB6106520.1"/>
    </source>
</evidence>
<dbReference type="Proteomes" id="UP000571554">
    <property type="component" value="Unassembled WGS sequence"/>
</dbReference>
<name>A0A7W9U5V7_9BURK</name>
<dbReference type="RefSeq" id="WP_184123978.1">
    <property type="nucleotide sequence ID" value="NZ_JACHBW010000027.1"/>
</dbReference>
<dbReference type="AlphaFoldDB" id="A0A7W9U5V7"/>
<gene>
    <name evidence="1" type="ORF">F4827_006395</name>
</gene>
<accession>A0A7W9U5V7</accession>
<proteinExistence type="predicted"/>
<keyword evidence="2" id="KW-1185">Reference proteome</keyword>
<organism evidence="1 2">
    <name type="scientific">Paraburkholderia bannensis</name>
    <dbReference type="NCBI Taxonomy" id="765414"/>
    <lineage>
        <taxon>Bacteria</taxon>
        <taxon>Pseudomonadati</taxon>
        <taxon>Pseudomonadota</taxon>
        <taxon>Betaproteobacteria</taxon>
        <taxon>Burkholderiales</taxon>
        <taxon>Burkholderiaceae</taxon>
        <taxon>Paraburkholderia</taxon>
    </lineage>
</organism>
<comment type="caution">
    <text evidence="1">The sequence shown here is derived from an EMBL/GenBank/DDBJ whole genome shotgun (WGS) entry which is preliminary data.</text>
</comment>
<sequence>MTYSSNDFSEDVVRCLVETHGVEDAAILDADLGVQADAAIAAITSAGGARSAARLIAAVIESWRSLDELARSLGAHTLADVLYLANAIATGSTLILPPECDNFVAFVESLPGGSEWSKWLRVSSV</sequence>